<gene>
    <name evidence="5" type="primary">pdxB</name>
    <name evidence="9" type="ORF">ESZ26_16450</name>
    <name evidence="10" type="ORF">ESZ27_14505</name>
</gene>
<dbReference type="HAMAP" id="MF_01825">
    <property type="entry name" value="PdxB"/>
    <property type="match status" value="1"/>
</dbReference>
<keyword evidence="4 5" id="KW-0664">Pyridoxine biosynthesis</keyword>
<dbReference type="InterPro" id="IPR020921">
    <property type="entry name" value="Erythronate-4-P_DHase"/>
</dbReference>
<evidence type="ECO:0000256" key="5">
    <source>
        <dbReference type="HAMAP-Rule" id="MF_01825"/>
    </source>
</evidence>
<evidence type="ECO:0000256" key="2">
    <source>
        <dbReference type="ARBA" id="ARBA00023002"/>
    </source>
</evidence>
<dbReference type="Proteomes" id="UP000321917">
    <property type="component" value="Unassembled WGS sequence"/>
</dbReference>
<dbReference type="GO" id="GO:0005829">
    <property type="term" value="C:cytosol"/>
    <property type="evidence" value="ECO:0007669"/>
    <property type="project" value="TreeGrafter"/>
</dbReference>
<name>A0A5C6Q6R7_9GAMM</name>
<dbReference type="EMBL" id="VOLR01000029">
    <property type="protein sequence ID" value="TWX55319.1"/>
    <property type="molecule type" value="Genomic_DNA"/>
</dbReference>
<evidence type="ECO:0000259" key="7">
    <source>
        <dbReference type="Pfam" id="PF02826"/>
    </source>
</evidence>
<keyword evidence="11" id="KW-1185">Reference proteome</keyword>
<dbReference type="PANTHER" id="PTHR10996:SF178">
    <property type="entry name" value="2-HYDROXYACID DEHYDROGENASE YGL185C-RELATED"/>
    <property type="match status" value="1"/>
</dbReference>
<dbReference type="CDD" id="cd12158">
    <property type="entry name" value="ErythrP_dh"/>
    <property type="match status" value="1"/>
</dbReference>
<dbReference type="GO" id="GO:0051287">
    <property type="term" value="F:NAD binding"/>
    <property type="evidence" value="ECO:0007669"/>
    <property type="project" value="InterPro"/>
</dbReference>
<dbReference type="RefSeq" id="WP_146800539.1">
    <property type="nucleotide sequence ID" value="NZ_VOLP01000028.1"/>
</dbReference>
<dbReference type="PANTHER" id="PTHR10996">
    <property type="entry name" value="2-HYDROXYACID DEHYDROGENASE-RELATED"/>
    <property type="match status" value="1"/>
</dbReference>
<dbReference type="InterPro" id="IPR029753">
    <property type="entry name" value="D-isomer_DH_CS"/>
</dbReference>
<comment type="pathway">
    <text evidence="5">Cofactor biosynthesis; pyridoxine 5'-phosphate biosynthesis; pyridoxine 5'-phosphate from D-erythrose 4-phosphate: step 2/5.</text>
</comment>
<dbReference type="GO" id="GO:0033711">
    <property type="term" value="F:4-phosphoerythronate dehydrogenase activity"/>
    <property type="evidence" value="ECO:0007669"/>
    <property type="project" value="UniProtKB-EC"/>
</dbReference>
<dbReference type="UniPathway" id="UPA00244">
    <property type="reaction ID" value="UER00310"/>
</dbReference>
<dbReference type="GO" id="GO:0008615">
    <property type="term" value="P:pyridoxine biosynthetic process"/>
    <property type="evidence" value="ECO:0007669"/>
    <property type="project" value="UniProtKB-UniRule"/>
</dbReference>
<dbReference type="PROSITE" id="PS00671">
    <property type="entry name" value="D_2_HYDROXYACID_DH_3"/>
    <property type="match status" value="1"/>
</dbReference>
<dbReference type="InterPro" id="IPR024531">
    <property type="entry name" value="Erythronate-4-P_DHase_dimer"/>
</dbReference>
<evidence type="ECO:0000313" key="9">
    <source>
        <dbReference type="EMBL" id="TWX55319.1"/>
    </source>
</evidence>
<comment type="catalytic activity">
    <reaction evidence="5">
        <text>4-phospho-D-erythronate + NAD(+) = (R)-3-hydroxy-2-oxo-4-phosphooxybutanoate + NADH + H(+)</text>
        <dbReference type="Rhea" id="RHEA:18829"/>
        <dbReference type="ChEBI" id="CHEBI:15378"/>
        <dbReference type="ChEBI" id="CHEBI:57540"/>
        <dbReference type="ChEBI" id="CHEBI:57945"/>
        <dbReference type="ChEBI" id="CHEBI:58538"/>
        <dbReference type="ChEBI" id="CHEBI:58766"/>
        <dbReference type="EC" id="1.1.1.290"/>
    </reaction>
</comment>
<protein>
    <recommendedName>
        <fullName evidence="5">Erythronate-4-phosphate dehydrogenase</fullName>
        <ecNumber evidence="5">1.1.1.290</ecNumber>
    </recommendedName>
</protein>
<dbReference type="GO" id="GO:0030267">
    <property type="term" value="F:glyoxylate reductase (NADPH) activity"/>
    <property type="evidence" value="ECO:0007669"/>
    <property type="project" value="TreeGrafter"/>
</dbReference>
<evidence type="ECO:0000313" key="11">
    <source>
        <dbReference type="Proteomes" id="UP000321525"/>
    </source>
</evidence>
<feature type="active site" description="Proton donor" evidence="5">
    <location>
        <position position="259"/>
    </location>
</feature>
<comment type="caution">
    <text evidence="10">The sequence shown here is derived from an EMBL/GenBank/DDBJ whole genome shotgun (WGS) entry which is preliminary data.</text>
</comment>
<dbReference type="SUPFAM" id="SSF52283">
    <property type="entry name" value="Formate/glycerate dehydrogenase catalytic domain-like"/>
    <property type="match status" value="1"/>
</dbReference>
<dbReference type="InterPro" id="IPR038251">
    <property type="entry name" value="PdxB_dimer_sf"/>
</dbReference>
<dbReference type="EMBL" id="VOLQ01000032">
    <property type="protein sequence ID" value="TWX64390.1"/>
    <property type="molecule type" value="Genomic_DNA"/>
</dbReference>
<evidence type="ECO:0000259" key="8">
    <source>
        <dbReference type="Pfam" id="PF11890"/>
    </source>
</evidence>
<dbReference type="InterPro" id="IPR036291">
    <property type="entry name" value="NAD(P)-bd_dom_sf"/>
</dbReference>
<comment type="subunit">
    <text evidence="5">Homodimer.</text>
</comment>
<reference evidence="10 12" key="1">
    <citation type="submission" date="2019-07" db="EMBL/GenBank/DDBJ databases">
        <title>Genomes of sea-ice associated Colwellia species.</title>
        <authorList>
            <person name="Bowman J.P."/>
        </authorList>
    </citation>
    <scope>NUCLEOTIDE SEQUENCE [LARGE SCALE GENOMIC DNA]</scope>
    <source>
        <strain evidence="9 11">ACAM 607</strain>
        <strain evidence="10 12">IC036</strain>
    </source>
</reference>
<evidence type="ECO:0000256" key="4">
    <source>
        <dbReference type="ARBA" id="ARBA00023096"/>
    </source>
</evidence>
<comment type="similarity">
    <text evidence="5">Belongs to the D-isomer specific 2-hydroxyacid dehydrogenase family. PdxB subfamily.</text>
</comment>
<feature type="domain" description="D-isomer specific 2-hydroxyacid dehydrogenase NAD-binding" evidence="7">
    <location>
        <begin position="113"/>
        <end position="254"/>
    </location>
</feature>
<sequence length="377" mass="42030">MNIFYDENMPFAQEFFGDLGQLHAFVGRELTAQQVKSADVLFVRSITKVNQALLASNSTCQFVGTATIGVDHIDQTYLSKRGITFTAAPGCNAISVAEYVISALVVLAERYLIDLFSLTVGIVGGGNTGTRLSEKLSALGIKYLICDPLLAAKQKNNTKDQRYYSSLDDVLACDVISLHVPIVESGAQPTFHLLNEKRLKQLHEKQILINACRGEVIDNKALLALKKQGHGLKVVLDVWENEPNILHELITYTEISSAHIAGYSLEGKARGTEMLYQALCQQLNIPIEKHLSDFLPPSSITEVEINQPFEQILLNQLVKMVYDVRRDDGIFRETILSHGFDHIRKTYPARREFSAVKVSMTNQAKSDVPHRLGFLKK</sequence>
<comment type="function">
    <text evidence="5">Catalyzes the oxidation of erythronate-4-phosphate to 3-hydroxy-2-oxo-4-phosphonooxybutanoate.</text>
</comment>
<dbReference type="Gene3D" id="3.30.1370.170">
    <property type="match status" value="1"/>
</dbReference>
<dbReference type="Pfam" id="PF11890">
    <property type="entry name" value="DUF3410"/>
    <property type="match status" value="1"/>
</dbReference>
<dbReference type="AlphaFoldDB" id="A0A5C6Q6R7"/>
<feature type="binding site" evidence="5">
    <location>
        <position position="262"/>
    </location>
    <ligand>
        <name>NAD(+)</name>
        <dbReference type="ChEBI" id="CHEBI:57540"/>
    </ligand>
</feature>
<dbReference type="Proteomes" id="UP000321525">
    <property type="component" value="Unassembled WGS sequence"/>
</dbReference>
<feature type="binding site" evidence="5">
    <location>
        <position position="237"/>
    </location>
    <ligand>
        <name>NAD(+)</name>
        <dbReference type="ChEBI" id="CHEBI:57540"/>
    </ligand>
</feature>
<dbReference type="InterPro" id="IPR006140">
    <property type="entry name" value="D-isomer_DH_NAD-bd"/>
</dbReference>
<dbReference type="InterPro" id="IPR006139">
    <property type="entry name" value="D-isomer_2_OHA_DH_cat_dom"/>
</dbReference>
<dbReference type="EC" id="1.1.1.290" evidence="5"/>
<keyword evidence="2 5" id="KW-0560">Oxidoreductase</keyword>
<comment type="subcellular location">
    <subcellularLocation>
        <location evidence="5">Cytoplasm</location>
    </subcellularLocation>
</comment>
<accession>A0A5C6Q6R7</accession>
<dbReference type="SUPFAM" id="SSF51735">
    <property type="entry name" value="NAD(P)-binding Rossmann-fold domains"/>
    <property type="match status" value="1"/>
</dbReference>
<dbReference type="Gene3D" id="3.40.50.720">
    <property type="entry name" value="NAD(P)-binding Rossmann-like Domain"/>
    <property type="match status" value="2"/>
</dbReference>
<organism evidence="10 12">
    <name type="scientific">Colwellia hornerae</name>
    <dbReference type="NCBI Taxonomy" id="89402"/>
    <lineage>
        <taxon>Bacteria</taxon>
        <taxon>Pseudomonadati</taxon>
        <taxon>Pseudomonadota</taxon>
        <taxon>Gammaproteobacteria</taxon>
        <taxon>Alteromonadales</taxon>
        <taxon>Colwelliaceae</taxon>
        <taxon>Colwellia</taxon>
    </lineage>
</organism>
<feature type="domain" description="D-isomer specific 2-hydroxyacid dehydrogenase catalytic" evidence="6">
    <location>
        <begin position="13"/>
        <end position="280"/>
    </location>
</feature>
<dbReference type="GO" id="GO:0016618">
    <property type="term" value="F:hydroxypyruvate reductase [NAD(P)H] activity"/>
    <property type="evidence" value="ECO:0007669"/>
    <property type="project" value="TreeGrafter"/>
</dbReference>
<evidence type="ECO:0000313" key="12">
    <source>
        <dbReference type="Proteomes" id="UP000321917"/>
    </source>
</evidence>
<dbReference type="OrthoDB" id="9770208at2"/>
<dbReference type="Pfam" id="PF00389">
    <property type="entry name" value="2-Hacid_dh"/>
    <property type="match status" value="1"/>
</dbReference>
<feature type="binding site" evidence="5">
    <location>
        <position position="67"/>
    </location>
    <ligand>
        <name>substrate</name>
    </ligand>
</feature>
<proteinExistence type="inferred from homology"/>
<feature type="binding site" evidence="5">
    <location>
        <position position="45"/>
    </location>
    <ligand>
        <name>substrate</name>
    </ligand>
</feature>
<dbReference type="GO" id="GO:0046983">
    <property type="term" value="F:protein dimerization activity"/>
    <property type="evidence" value="ECO:0007669"/>
    <property type="project" value="InterPro"/>
</dbReference>
<keyword evidence="3 5" id="KW-0520">NAD</keyword>
<feature type="active site" evidence="5">
    <location>
        <position position="242"/>
    </location>
</feature>
<keyword evidence="1 5" id="KW-0963">Cytoplasm</keyword>
<evidence type="ECO:0000313" key="10">
    <source>
        <dbReference type="EMBL" id="TWX64390.1"/>
    </source>
</evidence>
<dbReference type="InterPro" id="IPR050223">
    <property type="entry name" value="D-isomer_2-hydroxyacid_DH"/>
</dbReference>
<evidence type="ECO:0000256" key="3">
    <source>
        <dbReference type="ARBA" id="ARBA00023027"/>
    </source>
</evidence>
<feature type="binding site" evidence="5">
    <location>
        <position position="147"/>
    </location>
    <ligand>
        <name>NAD(+)</name>
        <dbReference type="ChEBI" id="CHEBI:57540"/>
    </ligand>
</feature>
<feature type="domain" description="Erythronate-4-phosphate dehydrogenase dimerisation" evidence="8">
    <location>
        <begin position="294"/>
        <end position="373"/>
    </location>
</feature>
<feature type="binding site" evidence="5">
    <location>
        <position position="263"/>
    </location>
    <ligand>
        <name>substrate</name>
    </ligand>
</feature>
<evidence type="ECO:0000256" key="1">
    <source>
        <dbReference type="ARBA" id="ARBA00022490"/>
    </source>
</evidence>
<dbReference type="Pfam" id="PF02826">
    <property type="entry name" value="2-Hacid_dh_C"/>
    <property type="match status" value="1"/>
</dbReference>
<evidence type="ECO:0000259" key="6">
    <source>
        <dbReference type="Pfam" id="PF00389"/>
    </source>
</evidence>
<feature type="active site" evidence="5">
    <location>
        <position position="213"/>
    </location>
</feature>
<comment type="caution">
    <text evidence="5">Lacks conserved residue(s) required for the propagation of feature annotation.</text>
</comment>